<keyword evidence="4" id="KW-1185">Reference proteome</keyword>
<evidence type="ECO:0000259" key="2">
    <source>
        <dbReference type="Pfam" id="PF03364"/>
    </source>
</evidence>
<feature type="domain" description="Coenzyme Q-binding protein COQ10 START" evidence="2">
    <location>
        <begin position="11"/>
        <end position="127"/>
    </location>
</feature>
<dbReference type="Proteomes" id="UP001162734">
    <property type="component" value="Chromosome"/>
</dbReference>
<dbReference type="SUPFAM" id="SSF55961">
    <property type="entry name" value="Bet v1-like"/>
    <property type="match status" value="1"/>
</dbReference>
<gene>
    <name evidence="3" type="ORF">AMPC_08310</name>
</gene>
<dbReference type="InterPro" id="IPR005031">
    <property type="entry name" value="COQ10_START"/>
</dbReference>
<dbReference type="Gene3D" id="3.30.530.20">
    <property type="match status" value="1"/>
</dbReference>
<proteinExistence type="inferred from homology"/>
<name>A0ABN6N3I9_9BACT</name>
<evidence type="ECO:0000256" key="1">
    <source>
        <dbReference type="ARBA" id="ARBA00008918"/>
    </source>
</evidence>
<evidence type="ECO:0000313" key="4">
    <source>
        <dbReference type="Proteomes" id="UP001162734"/>
    </source>
</evidence>
<sequence>MSSSASREVVVEVPVERFFDLIVQYERYPEFVPQVKGIRVTPAPGARDVEYQIDLGIRRIRYTLRHVEVRPTRVSWSLVGGEMMKVSNGSWELSDEGGRTRARYTVEVEIAKPALVPQLVVDKLTDELTKVSLPRMLAAFKARAEGA</sequence>
<evidence type="ECO:0000313" key="3">
    <source>
        <dbReference type="EMBL" id="BDG07718.1"/>
    </source>
</evidence>
<dbReference type="InterPro" id="IPR023393">
    <property type="entry name" value="START-like_dom_sf"/>
</dbReference>
<dbReference type="Pfam" id="PF03364">
    <property type="entry name" value="Polyketide_cyc"/>
    <property type="match status" value="1"/>
</dbReference>
<reference evidence="4" key="1">
    <citation type="journal article" date="2022" name="Int. J. Syst. Evol. Microbiol.">
        <title>Anaeromyxobacter oryzae sp. nov., Anaeromyxobacter diazotrophicus sp. nov. and Anaeromyxobacter paludicola sp. nov., isolated from paddy soils.</title>
        <authorList>
            <person name="Itoh H."/>
            <person name="Xu Z."/>
            <person name="Mise K."/>
            <person name="Masuda Y."/>
            <person name="Ushijima N."/>
            <person name="Hayakawa C."/>
            <person name="Shiratori Y."/>
            <person name="Senoo K."/>
        </authorList>
    </citation>
    <scope>NUCLEOTIDE SEQUENCE [LARGE SCALE GENOMIC DNA]</scope>
    <source>
        <strain evidence="4">Red630</strain>
    </source>
</reference>
<organism evidence="3 4">
    <name type="scientific">Anaeromyxobacter paludicola</name>
    <dbReference type="NCBI Taxonomy" id="2918171"/>
    <lineage>
        <taxon>Bacteria</taxon>
        <taxon>Pseudomonadati</taxon>
        <taxon>Myxococcota</taxon>
        <taxon>Myxococcia</taxon>
        <taxon>Myxococcales</taxon>
        <taxon>Cystobacterineae</taxon>
        <taxon>Anaeromyxobacteraceae</taxon>
        <taxon>Anaeromyxobacter</taxon>
    </lineage>
</organism>
<dbReference type="RefSeq" id="WP_248344592.1">
    <property type="nucleotide sequence ID" value="NZ_AP025592.1"/>
</dbReference>
<accession>A0ABN6N3I9</accession>
<protein>
    <recommendedName>
        <fullName evidence="2">Coenzyme Q-binding protein COQ10 START domain-containing protein</fullName>
    </recommendedName>
</protein>
<comment type="similarity">
    <text evidence="1">Belongs to the ribosome association toxin RatA family.</text>
</comment>
<dbReference type="EMBL" id="AP025592">
    <property type="protein sequence ID" value="BDG07718.1"/>
    <property type="molecule type" value="Genomic_DNA"/>
</dbReference>